<keyword evidence="2 7" id="KW-0689">Ribosomal protein</keyword>
<proteinExistence type="inferred from homology"/>
<keyword evidence="3" id="KW-0687">Ribonucleoprotein</keyword>
<evidence type="ECO:0000256" key="1">
    <source>
        <dbReference type="ARBA" id="ARBA00005636"/>
    </source>
</evidence>
<comment type="similarity">
    <text evidence="1">Belongs to the universal ribosomal protein uL2 family.</text>
</comment>
<reference evidence="7" key="1">
    <citation type="submission" date="2018-06" db="EMBL/GenBank/DDBJ databases">
        <authorList>
            <person name="Zhirakovskaya E."/>
        </authorList>
    </citation>
    <scope>NUCLEOTIDE SEQUENCE</scope>
</reference>
<dbReference type="SUPFAM" id="SSF50104">
    <property type="entry name" value="Translation proteins SH3-like domain"/>
    <property type="match status" value="1"/>
</dbReference>
<dbReference type="PANTHER" id="PTHR13691:SF5">
    <property type="entry name" value="LARGE RIBOSOMAL SUBUNIT PROTEIN UL2M"/>
    <property type="match status" value="1"/>
</dbReference>
<name>A0A3B0V8X6_9ZZZZ</name>
<dbReference type="SUPFAM" id="SSF50249">
    <property type="entry name" value="Nucleic acid-binding proteins"/>
    <property type="match status" value="1"/>
</dbReference>
<dbReference type="PANTHER" id="PTHR13691">
    <property type="entry name" value="RIBOSOMAL PROTEIN L2"/>
    <property type="match status" value="1"/>
</dbReference>
<dbReference type="Gene3D" id="2.40.50.140">
    <property type="entry name" value="Nucleic acid-binding proteins"/>
    <property type="match status" value="1"/>
</dbReference>
<evidence type="ECO:0000256" key="4">
    <source>
        <dbReference type="SAM" id="MobiDB-lite"/>
    </source>
</evidence>
<dbReference type="InterPro" id="IPR022666">
    <property type="entry name" value="Ribosomal_uL2_RNA-bd_dom"/>
</dbReference>
<dbReference type="SMART" id="SM01382">
    <property type="entry name" value="Ribosomal_L2_C"/>
    <property type="match status" value="1"/>
</dbReference>
<dbReference type="PIRSF" id="PIRSF002158">
    <property type="entry name" value="Ribosomal_L2"/>
    <property type="match status" value="1"/>
</dbReference>
<dbReference type="InterPro" id="IPR012340">
    <property type="entry name" value="NA-bd_OB-fold"/>
</dbReference>
<evidence type="ECO:0000256" key="2">
    <source>
        <dbReference type="ARBA" id="ARBA00022980"/>
    </source>
</evidence>
<organism evidence="7">
    <name type="scientific">hydrothermal vent metagenome</name>
    <dbReference type="NCBI Taxonomy" id="652676"/>
    <lineage>
        <taxon>unclassified sequences</taxon>
        <taxon>metagenomes</taxon>
        <taxon>ecological metagenomes</taxon>
    </lineage>
</organism>
<dbReference type="FunFam" id="2.30.30.30:FF:000001">
    <property type="entry name" value="50S ribosomal protein L2"/>
    <property type="match status" value="1"/>
</dbReference>
<dbReference type="GO" id="GO:0002181">
    <property type="term" value="P:cytoplasmic translation"/>
    <property type="evidence" value="ECO:0007669"/>
    <property type="project" value="TreeGrafter"/>
</dbReference>
<sequence>MATKTHKPTSPGKRHQVTVLQPDISDKAPEKSLLRPLKKTGGRNCYGRITSRHRGGGHKKKYRLIDWKRNKIGVAAKVVAIEYDPNRSANLALLTYKDGDKAYILAPSGLTVGDQVAAGETVDIKPGNCLPMTNIPLGTVIHNVEMKIGKGAQLVRSAGTAAQLMAKEGDHVLVKLPSGEVRRFNKLCRACIGQVGNSEYGSEKLGKAGRSRWLGRRPHVRGVAMNPVDHPMGGGEGKSSGGRHPCSPWGIPAKGYKTRSRKGSDRDIVTKRKK</sequence>
<dbReference type="GO" id="GO:0015934">
    <property type="term" value="C:large ribosomal subunit"/>
    <property type="evidence" value="ECO:0007669"/>
    <property type="project" value="InterPro"/>
</dbReference>
<dbReference type="Pfam" id="PF03947">
    <property type="entry name" value="Ribosomal_L2_C"/>
    <property type="match status" value="1"/>
</dbReference>
<feature type="region of interest" description="Disordered" evidence="4">
    <location>
        <begin position="223"/>
        <end position="274"/>
    </location>
</feature>
<dbReference type="Pfam" id="PF00181">
    <property type="entry name" value="Ribosomal_L2_N"/>
    <property type="match status" value="1"/>
</dbReference>
<dbReference type="AlphaFoldDB" id="A0A3B0V8X6"/>
<evidence type="ECO:0000256" key="3">
    <source>
        <dbReference type="ARBA" id="ARBA00023274"/>
    </source>
</evidence>
<feature type="region of interest" description="Disordered" evidence="4">
    <location>
        <begin position="36"/>
        <end position="58"/>
    </location>
</feature>
<dbReference type="Gene3D" id="4.10.950.10">
    <property type="entry name" value="Ribosomal protein L2, domain 3"/>
    <property type="match status" value="1"/>
</dbReference>
<feature type="domain" description="Large ribosomal subunit protein uL2 C-terminal" evidence="5">
    <location>
        <begin position="124"/>
        <end position="252"/>
    </location>
</feature>
<dbReference type="InterPro" id="IPR014722">
    <property type="entry name" value="Rib_uL2_dom2"/>
</dbReference>
<gene>
    <name evidence="7" type="ORF">MNBD_DELTA04-501</name>
</gene>
<dbReference type="SMART" id="SM01383">
    <property type="entry name" value="Ribosomal_L2"/>
    <property type="match status" value="1"/>
</dbReference>
<dbReference type="InterPro" id="IPR002171">
    <property type="entry name" value="Ribosomal_uL2"/>
</dbReference>
<dbReference type="FunFam" id="4.10.950.10:FF:000001">
    <property type="entry name" value="50S ribosomal protein L2"/>
    <property type="match status" value="1"/>
</dbReference>
<protein>
    <submittedName>
        <fullName evidence="7">LSU ribosomal protein L2p (L8e)</fullName>
    </submittedName>
</protein>
<evidence type="ECO:0000259" key="6">
    <source>
        <dbReference type="SMART" id="SM01383"/>
    </source>
</evidence>
<dbReference type="InterPro" id="IPR014726">
    <property type="entry name" value="Ribosomal_uL2_dom3"/>
</dbReference>
<feature type="compositionally biased region" description="Basic and acidic residues" evidence="4">
    <location>
        <begin position="262"/>
        <end position="274"/>
    </location>
</feature>
<dbReference type="EMBL" id="UOEY01000013">
    <property type="protein sequence ID" value="VAW35232.1"/>
    <property type="molecule type" value="Genomic_DNA"/>
</dbReference>
<dbReference type="HAMAP" id="MF_01320_B">
    <property type="entry name" value="Ribosomal_uL2_B"/>
    <property type="match status" value="1"/>
</dbReference>
<dbReference type="Gene3D" id="2.30.30.30">
    <property type="match status" value="1"/>
</dbReference>
<dbReference type="NCBIfam" id="TIGR01171">
    <property type="entry name" value="rplB_bact"/>
    <property type="match status" value="1"/>
</dbReference>
<evidence type="ECO:0000259" key="5">
    <source>
        <dbReference type="SMART" id="SM01382"/>
    </source>
</evidence>
<feature type="domain" description="Large ribosomal subunit protein uL2 RNA-binding" evidence="6">
    <location>
        <begin position="42"/>
        <end position="118"/>
    </location>
</feature>
<accession>A0A3B0V8X6</accession>
<dbReference type="InterPro" id="IPR022671">
    <property type="entry name" value="Ribosomal_uL2_CS"/>
</dbReference>
<dbReference type="InterPro" id="IPR022669">
    <property type="entry name" value="Ribosomal_uL2_C"/>
</dbReference>
<dbReference type="InterPro" id="IPR005880">
    <property type="entry name" value="Ribosomal_uL2_bac/org-type"/>
</dbReference>
<dbReference type="GO" id="GO:0003735">
    <property type="term" value="F:structural constituent of ribosome"/>
    <property type="evidence" value="ECO:0007669"/>
    <property type="project" value="InterPro"/>
</dbReference>
<dbReference type="PROSITE" id="PS00467">
    <property type="entry name" value="RIBOSOMAL_L2"/>
    <property type="match status" value="1"/>
</dbReference>
<dbReference type="GO" id="GO:0003723">
    <property type="term" value="F:RNA binding"/>
    <property type="evidence" value="ECO:0007669"/>
    <property type="project" value="InterPro"/>
</dbReference>
<dbReference type="GO" id="GO:0016740">
    <property type="term" value="F:transferase activity"/>
    <property type="evidence" value="ECO:0007669"/>
    <property type="project" value="InterPro"/>
</dbReference>
<dbReference type="InterPro" id="IPR008991">
    <property type="entry name" value="Translation_prot_SH3-like_sf"/>
</dbReference>
<dbReference type="FunFam" id="2.40.50.140:FF:000003">
    <property type="entry name" value="50S ribosomal protein L2"/>
    <property type="match status" value="1"/>
</dbReference>
<evidence type="ECO:0000313" key="7">
    <source>
        <dbReference type="EMBL" id="VAW35232.1"/>
    </source>
</evidence>